<evidence type="ECO:0000256" key="1">
    <source>
        <dbReference type="SAM" id="MobiDB-lite"/>
    </source>
</evidence>
<feature type="domain" description="SGNH hydrolase-type esterase" evidence="2">
    <location>
        <begin position="37"/>
        <end position="215"/>
    </location>
</feature>
<accession>A0A1M4W5S4</accession>
<dbReference type="SUPFAM" id="SSF52266">
    <property type="entry name" value="SGNH hydrolase"/>
    <property type="match status" value="1"/>
</dbReference>
<dbReference type="Proteomes" id="UP000184164">
    <property type="component" value="Unassembled WGS sequence"/>
</dbReference>
<proteinExistence type="predicted"/>
<dbReference type="InterPro" id="IPR013830">
    <property type="entry name" value="SGNH_hydro"/>
</dbReference>
<dbReference type="InterPro" id="IPR051532">
    <property type="entry name" value="Ester_Hydrolysis_Enzymes"/>
</dbReference>
<dbReference type="AlphaFoldDB" id="A0A1M4W5S4"/>
<dbReference type="OrthoDB" id="978055at2"/>
<dbReference type="STRING" id="1484053.SAMN05444274_102330"/>
<dbReference type="RefSeq" id="WP_072999455.1">
    <property type="nucleotide sequence ID" value="NZ_FQUM01000002.1"/>
</dbReference>
<keyword evidence="4" id="KW-1185">Reference proteome</keyword>
<reference evidence="3 4" key="1">
    <citation type="submission" date="2016-11" db="EMBL/GenBank/DDBJ databases">
        <authorList>
            <person name="Jaros S."/>
            <person name="Januszkiewicz K."/>
            <person name="Wedrychowicz H."/>
        </authorList>
    </citation>
    <scope>NUCLEOTIDE SEQUENCE [LARGE SCALE GENOMIC DNA]</scope>
    <source>
        <strain evidence="3 4">DSM 26910</strain>
    </source>
</reference>
<evidence type="ECO:0000313" key="4">
    <source>
        <dbReference type="Proteomes" id="UP000184164"/>
    </source>
</evidence>
<organism evidence="3 4">
    <name type="scientific">Mariniphaga anaerophila</name>
    <dbReference type="NCBI Taxonomy" id="1484053"/>
    <lineage>
        <taxon>Bacteria</taxon>
        <taxon>Pseudomonadati</taxon>
        <taxon>Bacteroidota</taxon>
        <taxon>Bacteroidia</taxon>
        <taxon>Marinilabiliales</taxon>
        <taxon>Prolixibacteraceae</taxon>
        <taxon>Mariniphaga</taxon>
    </lineage>
</organism>
<dbReference type="PANTHER" id="PTHR30383:SF26">
    <property type="entry name" value="SGNH HYDROLASE-TYPE ESTERASE DOMAIN-CONTAINING PROTEIN"/>
    <property type="match status" value="1"/>
</dbReference>
<name>A0A1M4W5S4_9BACT</name>
<dbReference type="Pfam" id="PF13472">
    <property type="entry name" value="Lipase_GDSL_2"/>
    <property type="match status" value="1"/>
</dbReference>
<dbReference type="EMBL" id="FQUM01000002">
    <property type="protein sequence ID" value="SHE76611.1"/>
    <property type="molecule type" value="Genomic_DNA"/>
</dbReference>
<evidence type="ECO:0000313" key="3">
    <source>
        <dbReference type="EMBL" id="SHE76611.1"/>
    </source>
</evidence>
<feature type="region of interest" description="Disordered" evidence="1">
    <location>
        <begin position="108"/>
        <end position="127"/>
    </location>
</feature>
<protein>
    <submittedName>
        <fullName evidence="3">Acyl-CoA thioesterase-1</fullName>
    </submittedName>
</protein>
<dbReference type="CDD" id="cd00229">
    <property type="entry name" value="SGNH_hydrolase"/>
    <property type="match status" value="1"/>
</dbReference>
<dbReference type="GO" id="GO:0004622">
    <property type="term" value="F:phosphatidylcholine lysophospholipase activity"/>
    <property type="evidence" value="ECO:0007669"/>
    <property type="project" value="TreeGrafter"/>
</dbReference>
<gene>
    <name evidence="3" type="ORF">SAMN05444274_102330</name>
</gene>
<evidence type="ECO:0000259" key="2">
    <source>
        <dbReference type="Pfam" id="PF13472"/>
    </source>
</evidence>
<dbReference type="Gene3D" id="3.40.50.1110">
    <property type="entry name" value="SGNH hydrolase"/>
    <property type="match status" value="1"/>
</dbReference>
<sequence length="232" mass="26204">MNSRREFLQKTLFASPLLASPNSFVTLFNNELPNILLLGDSISIGYTPFVRELLNGKANVFRPMKDNGKPENCQGTTSGVKNIDRWLGQKKWDIIHFNFGLHDIKHVDPATGKNSQNPKHPQQADPGQYKKNLEIIVEKLKTTGAKLIFATTTPYPDVVNGSRKPGMPKKYNKVAVKIMNKNGIAINNLYAFMIPRMNDLQLPNNVHFTEEGSRALAQKVTERINEMLDNMR</sequence>
<dbReference type="InterPro" id="IPR036514">
    <property type="entry name" value="SGNH_hydro_sf"/>
</dbReference>
<dbReference type="PANTHER" id="PTHR30383">
    <property type="entry name" value="THIOESTERASE 1/PROTEASE 1/LYSOPHOSPHOLIPASE L1"/>
    <property type="match status" value="1"/>
</dbReference>